<proteinExistence type="predicted"/>
<dbReference type="Gene3D" id="1.10.510.10">
    <property type="entry name" value="Transferase(Phosphotransferase) domain 1"/>
    <property type="match status" value="1"/>
</dbReference>
<dbReference type="AlphaFoldDB" id="A0A0C9V4Z4"/>
<evidence type="ECO:0000313" key="3">
    <source>
        <dbReference type="EMBL" id="KIJ32560.1"/>
    </source>
</evidence>
<dbReference type="OrthoDB" id="2797568at2759"/>
<protein>
    <recommendedName>
        <fullName evidence="2">Fungal-type protein kinase domain-containing protein</fullName>
    </recommendedName>
</protein>
<feature type="region of interest" description="Disordered" evidence="1">
    <location>
        <begin position="792"/>
        <end position="833"/>
    </location>
</feature>
<feature type="domain" description="Fungal-type protein kinase" evidence="2">
    <location>
        <begin position="195"/>
        <end position="550"/>
    </location>
</feature>
<dbReference type="SUPFAM" id="SSF56112">
    <property type="entry name" value="Protein kinase-like (PK-like)"/>
    <property type="match status" value="1"/>
</dbReference>
<dbReference type="PANTHER" id="PTHR38248">
    <property type="entry name" value="FUNK1 6"/>
    <property type="match status" value="1"/>
</dbReference>
<dbReference type="Pfam" id="PF17667">
    <property type="entry name" value="Pkinase_fungal"/>
    <property type="match status" value="2"/>
</dbReference>
<evidence type="ECO:0000313" key="4">
    <source>
        <dbReference type="Proteomes" id="UP000054279"/>
    </source>
</evidence>
<keyword evidence="4" id="KW-1185">Reference proteome</keyword>
<feature type="region of interest" description="Disordered" evidence="1">
    <location>
        <begin position="1"/>
        <end position="23"/>
    </location>
</feature>
<dbReference type="PANTHER" id="PTHR38248:SF2">
    <property type="entry name" value="FUNK1 11"/>
    <property type="match status" value="1"/>
</dbReference>
<dbReference type="HOGENOM" id="CLU_011606_0_0_1"/>
<accession>A0A0C9V4Z4</accession>
<dbReference type="EMBL" id="KN837225">
    <property type="protein sequence ID" value="KIJ32560.1"/>
    <property type="molecule type" value="Genomic_DNA"/>
</dbReference>
<sequence>MSLRTGDTPPRPNPGVSTNALPTLAKDVMDKSKEDIKNTLFKVDTKEFFDKIIPLKIATVINDFVKEKKLVDMGAMDGEWVDCHHKSPRLTDMLAASVRPDRAFISKATALEAIKQTNFELEKLRGEIENLEKEEGNGLNGEARKELEKKKEEDRLCHLWWLQMANIVEIKCEGSDDDVREALVQLCGGIVGTGSPINIHEEPKRLIQAIATFSILPTEQLGWDPTMSMFCKTEMEHYPSHRFPWRQLGGFLSPYRIQWVVEAPRDREKFISIHSLSLIGAESMCGRGTIVLEVVRLKDFLSKNTQANVYAMKQSWERLPGRQNDSTMEVLEMDNSQLECDLSLSYVDGETLFDSQPFEAEIFKKAGLKGRIYRAGYVERWGKTESGVRKREIVDTFQVIRKGMTVIVGGGEGNSGEEERGKSGKKRNREGVNMADIEASAYEITLSGGRNQVQRGDHHPHLASRRQTRVFMGVRGWPLKFFRNVKELVTVMSDVIEEHQQLFGKGILHRDPSGGNILITIPDSPNPNPTTETRPKGFLIDLDHAKTTNEFRMWKKEGRLDDVEVEAVKGFVWAQEGGGKAGKRGTVECPVSPQELGWNDEDDDGRRPFFGGHIAGSGYRSGTFPYMSHEVLKKDGPAHNGIHDMESFWWIIIHIVLTRAGPGKWREDHSYSLDGMIRKYFDSRHEVLLVSKGDIFSRDYGKCKERVLELLKHMHPYFEPLKEVIMEWWIALYTGFEYEGYEYHNIHDIVLSLLKKTIEKVKDTRDELTNREEKCRSSYEEAIRVAISSQQCAKVAPMSPDGKKGSQGQTGHGALAEPESVTARGRGNKRVKT</sequence>
<dbReference type="InterPro" id="IPR011009">
    <property type="entry name" value="Kinase-like_dom_sf"/>
</dbReference>
<evidence type="ECO:0000259" key="2">
    <source>
        <dbReference type="Pfam" id="PF17667"/>
    </source>
</evidence>
<reference evidence="3 4" key="1">
    <citation type="submission" date="2014-06" db="EMBL/GenBank/DDBJ databases">
        <title>Evolutionary Origins and Diversification of the Mycorrhizal Mutualists.</title>
        <authorList>
            <consortium name="DOE Joint Genome Institute"/>
            <consortium name="Mycorrhizal Genomics Consortium"/>
            <person name="Kohler A."/>
            <person name="Kuo A."/>
            <person name="Nagy L.G."/>
            <person name="Floudas D."/>
            <person name="Copeland A."/>
            <person name="Barry K.W."/>
            <person name="Cichocki N."/>
            <person name="Veneault-Fourrey C."/>
            <person name="LaButti K."/>
            <person name="Lindquist E.A."/>
            <person name="Lipzen A."/>
            <person name="Lundell T."/>
            <person name="Morin E."/>
            <person name="Murat C."/>
            <person name="Riley R."/>
            <person name="Ohm R."/>
            <person name="Sun H."/>
            <person name="Tunlid A."/>
            <person name="Henrissat B."/>
            <person name="Grigoriev I.V."/>
            <person name="Hibbett D.S."/>
            <person name="Martin F."/>
        </authorList>
    </citation>
    <scope>NUCLEOTIDE SEQUENCE [LARGE SCALE GENOMIC DNA]</scope>
    <source>
        <strain evidence="3 4">SS14</strain>
    </source>
</reference>
<gene>
    <name evidence="3" type="ORF">M422DRAFT_265576</name>
</gene>
<feature type="domain" description="Fungal-type protein kinase" evidence="2">
    <location>
        <begin position="616"/>
        <end position="656"/>
    </location>
</feature>
<dbReference type="Proteomes" id="UP000054279">
    <property type="component" value="Unassembled WGS sequence"/>
</dbReference>
<evidence type="ECO:0000256" key="1">
    <source>
        <dbReference type="SAM" id="MobiDB-lite"/>
    </source>
</evidence>
<name>A0A0C9V4Z4_SPHS4</name>
<feature type="region of interest" description="Disordered" evidence="1">
    <location>
        <begin position="408"/>
        <end position="429"/>
    </location>
</feature>
<organism evidence="3 4">
    <name type="scientific">Sphaerobolus stellatus (strain SS14)</name>
    <dbReference type="NCBI Taxonomy" id="990650"/>
    <lineage>
        <taxon>Eukaryota</taxon>
        <taxon>Fungi</taxon>
        <taxon>Dikarya</taxon>
        <taxon>Basidiomycota</taxon>
        <taxon>Agaricomycotina</taxon>
        <taxon>Agaricomycetes</taxon>
        <taxon>Phallomycetidae</taxon>
        <taxon>Geastrales</taxon>
        <taxon>Sphaerobolaceae</taxon>
        <taxon>Sphaerobolus</taxon>
    </lineage>
</organism>
<dbReference type="InterPro" id="IPR040976">
    <property type="entry name" value="Pkinase_fungal"/>
</dbReference>